<dbReference type="PANTHER" id="PTHR38479">
    <property type="entry name" value="LMO0824 PROTEIN"/>
    <property type="match status" value="1"/>
</dbReference>
<proteinExistence type="predicted"/>
<comment type="caution">
    <text evidence="1">The sequence shown here is derived from an EMBL/GenBank/DDBJ whole genome shotgun (WGS) entry which is preliminary data.</text>
</comment>
<accession>A0ABW2RXH9</accession>
<name>A0ABW2RXH9_9NOCA</name>
<dbReference type="Proteomes" id="UP001596484">
    <property type="component" value="Unassembled WGS sequence"/>
</dbReference>
<sequence>MSESDAGKRIFDANRPLKAAGVPALDALRTVAELMREIVAEPTVKGTVSAALTEQVGEPYLRFCRPCNAIHLYEMPFRLAALQGGLVSILADDLPVLLATPPDDSVRLLGPFDPYLQLRDRELLVADPDRRGALWPALGRPGAITVGGEVVGLWRPRAAGKKFTIEITPWIELTARLRDDIDGQAEALAAHRGVTLVGVVEEG</sequence>
<gene>
    <name evidence="1" type="ORF">ACFQS9_11595</name>
</gene>
<dbReference type="PANTHER" id="PTHR38479:SF2">
    <property type="entry name" value="WINGED HELIX DNA-BINDING DOMAIN-CONTAINING PROTEIN"/>
    <property type="match status" value="1"/>
</dbReference>
<evidence type="ECO:0000313" key="1">
    <source>
        <dbReference type="EMBL" id="MFC7448531.1"/>
    </source>
</evidence>
<dbReference type="EMBL" id="JBHTCS010000013">
    <property type="protein sequence ID" value="MFC7448531.1"/>
    <property type="molecule type" value="Genomic_DNA"/>
</dbReference>
<organism evidence="1 2">
    <name type="scientific">Rhodococcus daqingensis</name>
    <dbReference type="NCBI Taxonomy" id="2479363"/>
    <lineage>
        <taxon>Bacteria</taxon>
        <taxon>Bacillati</taxon>
        <taxon>Actinomycetota</taxon>
        <taxon>Actinomycetes</taxon>
        <taxon>Mycobacteriales</taxon>
        <taxon>Nocardiaceae</taxon>
        <taxon>Rhodococcus</taxon>
    </lineage>
</organism>
<evidence type="ECO:0000313" key="2">
    <source>
        <dbReference type="Proteomes" id="UP001596484"/>
    </source>
</evidence>
<protein>
    <submittedName>
        <fullName evidence="1">DNA glycosylase AlkZ-like family protein</fullName>
    </submittedName>
</protein>
<dbReference type="RefSeq" id="WP_378404692.1">
    <property type="nucleotide sequence ID" value="NZ_JBHTCS010000013.1"/>
</dbReference>
<dbReference type="InterPro" id="IPR009351">
    <property type="entry name" value="AlkZ-like"/>
</dbReference>
<dbReference type="Pfam" id="PF06224">
    <property type="entry name" value="AlkZ-like"/>
    <property type="match status" value="1"/>
</dbReference>
<keyword evidence="2" id="KW-1185">Reference proteome</keyword>
<reference evidence="2" key="1">
    <citation type="journal article" date="2019" name="Int. J. Syst. Evol. Microbiol.">
        <title>The Global Catalogue of Microorganisms (GCM) 10K type strain sequencing project: providing services to taxonomists for standard genome sequencing and annotation.</title>
        <authorList>
            <consortium name="The Broad Institute Genomics Platform"/>
            <consortium name="The Broad Institute Genome Sequencing Center for Infectious Disease"/>
            <person name="Wu L."/>
            <person name="Ma J."/>
        </authorList>
    </citation>
    <scope>NUCLEOTIDE SEQUENCE [LARGE SCALE GENOMIC DNA]</scope>
    <source>
        <strain evidence="2">ICMP 19430</strain>
    </source>
</reference>